<evidence type="ECO:0000313" key="1">
    <source>
        <dbReference type="EMBL" id="EKX46766.1"/>
    </source>
</evidence>
<dbReference type="RefSeq" id="XP_005833746.1">
    <property type="nucleotide sequence ID" value="XM_005833689.1"/>
</dbReference>
<dbReference type="Proteomes" id="UP000011087">
    <property type="component" value="Unassembled WGS sequence"/>
</dbReference>
<dbReference type="KEGG" id="gtt:GUITHDRAFT_138110"/>
<evidence type="ECO:0000313" key="2">
    <source>
        <dbReference type="EnsemblProtists" id="EKX46766"/>
    </source>
</evidence>
<proteinExistence type="predicted"/>
<gene>
    <name evidence="1" type="ORF">GUITHDRAFT_138110</name>
</gene>
<protein>
    <recommendedName>
        <fullName evidence="4">FAS1 domain-containing protein</fullName>
    </recommendedName>
</protein>
<evidence type="ECO:0000313" key="3">
    <source>
        <dbReference type="Proteomes" id="UP000011087"/>
    </source>
</evidence>
<evidence type="ECO:0008006" key="4">
    <source>
        <dbReference type="Google" id="ProtNLM"/>
    </source>
</evidence>
<dbReference type="AlphaFoldDB" id="L1JE46"/>
<name>L1JE46_GUITC</name>
<keyword evidence="3" id="KW-1185">Reference proteome</keyword>
<reference evidence="3" key="2">
    <citation type="submission" date="2012-11" db="EMBL/GenBank/DDBJ databases">
        <authorList>
            <person name="Kuo A."/>
            <person name="Curtis B.A."/>
            <person name="Tanifuji G."/>
            <person name="Burki F."/>
            <person name="Gruber A."/>
            <person name="Irimia M."/>
            <person name="Maruyama S."/>
            <person name="Arias M.C."/>
            <person name="Ball S.G."/>
            <person name="Gile G.H."/>
            <person name="Hirakawa Y."/>
            <person name="Hopkins J.F."/>
            <person name="Rensing S.A."/>
            <person name="Schmutz J."/>
            <person name="Symeonidi A."/>
            <person name="Elias M."/>
            <person name="Eveleigh R.J."/>
            <person name="Herman E.K."/>
            <person name="Klute M.J."/>
            <person name="Nakayama T."/>
            <person name="Obornik M."/>
            <person name="Reyes-Prieto A."/>
            <person name="Armbrust E.V."/>
            <person name="Aves S.J."/>
            <person name="Beiko R.G."/>
            <person name="Coutinho P."/>
            <person name="Dacks J.B."/>
            <person name="Durnford D.G."/>
            <person name="Fast N.M."/>
            <person name="Green B.R."/>
            <person name="Grisdale C."/>
            <person name="Hempe F."/>
            <person name="Henrissat B."/>
            <person name="Hoppner M.P."/>
            <person name="Ishida K.-I."/>
            <person name="Kim E."/>
            <person name="Koreny L."/>
            <person name="Kroth P.G."/>
            <person name="Liu Y."/>
            <person name="Malik S.-B."/>
            <person name="Maier U.G."/>
            <person name="McRose D."/>
            <person name="Mock T."/>
            <person name="Neilson J.A."/>
            <person name="Onodera N.T."/>
            <person name="Poole A.M."/>
            <person name="Pritham E.J."/>
            <person name="Richards T.A."/>
            <person name="Rocap G."/>
            <person name="Roy S.W."/>
            <person name="Sarai C."/>
            <person name="Schaack S."/>
            <person name="Shirato S."/>
            <person name="Slamovits C.H."/>
            <person name="Spencer D.F."/>
            <person name="Suzuki S."/>
            <person name="Worden A.Z."/>
            <person name="Zauner S."/>
            <person name="Barry K."/>
            <person name="Bell C."/>
            <person name="Bharti A.K."/>
            <person name="Crow J.A."/>
            <person name="Grimwood J."/>
            <person name="Kramer R."/>
            <person name="Lindquist E."/>
            <person name="Lucas S."/>
            <person name="Salamov A."/>
            <person name="McFadden G.I."/>
            <person name="Lane C.E."/>
            <person name="Keeling P.J."/>
            <person name="Gray M.W."/>
            <person name="Grigoriev I.V."/>
            <person name="Archibald J.M."/>
        </authorList>
    </citation>
    <scope>NUCLEOTIDE SEQUENCE</scope>
    <source>
        <strain evidence="3">CCMP2712</strain>
    </source>
</reference>
<dbReference type="PaxDb" id="55529-EKX46766"/>
<sequence length="182" mass="20565">MRLFWKVVAGSLFLAIPAYLWDPHNLFFTWVAAAVGAFSALLNCNGVTPLDWDVSDAMLDPPQDVRDAIRKDPELSLFDACLSDLFNNVEAYGMEAVSARLMIESGENVTIFAPKDSAMACRGVERMGSQGLMVGFPSFYRTCVTIFMILTISRNERKSLLLLDRKYDWRTYLEDWESVKKG</sequence>
<accession>L1JE46</accession>
<dbReference type="GeneID" id="17303354"/>
<organism evidence="1">
    <name type="scientific">Guillardia theta (strain CCMP2712)</name>
    <name type="common">Cryptophyte</name>
    <dbReference type="NCBI Taxonomy" id="905079"/>
    <lineage>
        <taxon>Eukaryota</taxon>
        <taxon>Cryptophyceae</taxon>
        <taxon>Pyrenomonadales</taxon>
        <taxon>Geminigeraceae</taxon>
        <taxon>Guillardia</taxon>
    </lineage>
</organism>
<reference evidence="2" key="3">
    <citation type="submission" date="2015-06" db="UniProtKB">
        <authorList>
            <consortium name="EnsemblProtists"/>
        </authorList>
    </citation>
    <scope>IDENTIFICATION</scope>
</reference>
<dbReference type="HOGENOM" id="CLU_1484686_0_0_1"/>
<dbReference type="EMBL" id="JH992993">
    <property type="protein sequence ID" value="EKX46766.1"/>
    <property type="molecule type" value="Genomic_DNA"/>
</dbReference>
<reference evidence="1 3" key="1">
    <citation type="journal article" date="2012" name="Nature">
        <title>Algal genomes reveal evolutionary mosaicism and the fate of nucleomorphs.</title>
        <authorList>
            <consortium name="DOE Joint Genome Institute"/>
            <person name="Curtis B.A."/>
            <person name="Tanifuji G."/>
            <person name="Burki F."/>
            <person name="Gruber A."/>
            <person name="Irimia M."/>
            <person name="Maruyama S."/>
            <person name="Arias M.C."/>
            <person name="Ball S.G."/>
            <person name="Gile G.H."/>
            <person name="Hirakawa Y."/>
            <person name="Hopkins J.F."/>
            <person name="Kuo A."/>
            <person name="Rensing S.A."/>
            <person name="Schmutz J."/>
            <person name="Symeonidi A."/>
            <person name="Elias M."/>
            <person name="Eveleigh R.J."/>
            <person name="Herman E.K."/>
            <person name="Klute M.J."/>
            <person name="Nakayama T."/>
            <person name="Obornik M."/>
            <person name="Reyes-Prieto A."/>
            <person name="Armbrust E.V."/>
            <person name="Aves S.J."/>
            <person name="Beiko R.G."/>
            <person name="Coutinho P."/>
            <person name="Dacks J.B."/>
            <person name="Durnford D.G."/>
            <person name="Fast N.M."/>
            <person name="Green B.R."/>
            <person name="Grisdale C.J."/>
            <person name="Hempel F."/>
            <person name="Henrissat B."/>
            <person name="Hoppner M.P."/>
            <person name="Ishida K."/>
            <person name="Kim E."/>
            <person name="Koreny L."/>
            <person name="Kroth P.G."/>
            <person name="Liu Y."/>
            <person name="Malik S.B."/>
            <person name="Maier U.G."/>
            <person name="McRose D."/>
            <person name="Mock T."/>
            <person name="Neilson J.A."/>
            <person name="Onodera N.T."/>
            <person name="Poole A.M."/>
            <person name="Pritham E.J."/>
            <person name="Richards T.A."/>
            <person name="Rocap G."/>
            <person name="Roy S.W."/>
            <person name="Sarai C."/>
            <person name="Schaack S."/>
            <person name="Shirato S."/>
            <person name="Slamovits C.H."/>
            <person name="Spencer D.F."/>
            <person name="Suzuki S."/>
            <person name="Worden A.Z."/>
            <person name="Zauner S."/>
            <person name="Barry K."/>
            <person name="Bell C."/>
            <person name="Bharti A.K."/>
            <person name="Crow J.A."/>
            <person name="Grimwood J."/>
            <person name="Kramer R."/>
            <person name="Lindquist E."/>
            <person name="Lucas S."/>
            <person name="Salamov A."/>
            <person name="McFadden G.I."/>
            <person name="Lane C.E."/>
            <person name="Keeling P.J."/>
            <person name="Gray M.W."/>
            <person name="Grigoriev I.V."/>
            <person name="Archibald J.M."/>
        </authorList>
    </citation>
    <scope>NUCLEOTIDE SEQUENCE</scope>
    <source>
        <strain evidence="1 3">CCMP2712</strain>
    </source>
</reference>
<dbReference type="EnsemblProtists" id="EKX46766">
    <property type="protein sequence ID" value="EKX46766"/>
    <property type="gene ID" value="GUITHDRAFT_138110"/>
</dbReference>